<comment type="caution">
    <text evidence="2">The sequence shown here is derived from an EMBL/GenBank/DDBJ whole genome shotgun (WGS) entry which is preliminary data.</text>
</comment>
<evidence type="ECO:0000256" key="1">
    <source>
        <dbReference type="SAM" id="MobiDB-lite"/>
    </source>
</evidence>
<reference evidence="2 3" key="1">
    <citation type="journal article" date="2011" name="Genome Res.">
        <title>Comparative genomics of citric-acid-producing Aspergillus niger ATCC 1015 versus enzyme-producing CBS 513.88.</title>
        <authorList>
            <person name="Andersen M.R."/>
            <person name="Salazar M.P."/>
            <person name="Schaap P.J."/>
            <person name="van de Vondervoort P.J."/>
            <person name="Culley D."/>
            <person name="Thykaer J."/>
            <person name="Frisvad J.C."/>
            <person name="Nielsen K.F."/>
            <person name="Albang R."/>
            <person name="Albermann K."/>
            <person name="Berka R.M."/>
            <person name="Braus G.H."/>
            <person name="Braus-Stromeyer S.A."/>
            <person name="Corrochano L.M."/>
            <person name="Dai Z."/>
            <person name="van Dijck P.W."/>
            <person name="Hofmann G."/>
            <person name="Lasure L.L."/>
            <person name="Magnuson J.K."/>
            <person name="Menke H."/>
            <person name="Meijer M."/>
            <person name="Meijer S.L."/>
            <person name="Nielsen J.B."/>
            <person name="Nielsen M.L."/>
            <person name="van Ooyen A.J."/>
            <person name="Pel H.J."/>
            <person name="Poulsen L."/>
            <person name="Samson R.A."/>
            <person name="Stam H."/>
            <person name="Tsang A."/>
            <person name="van den Brink J.M."/>
            <person name="Atkins A."/>
            <person name="Aerts A."/>
            <person name="Shapiro H."/>
            <person name="Pangilinan J."/>
            <person name="Salamov A."/>
            <person name="Lou Y."/>
            <person name="Lindquist E."/>
            <person name="Lucas S."/>
            <person name="Grimwood J."/>
            <person name="Grigoriev I.V."/>
            <person name="Kubicek C.P."/>
            <person name="Martinez D."/>
            <person name="van Peij N.N."/>
            <person name="Roubos J.A."/>
            <person name="Nielsen J."/>
            <person name="Baker S.E."/>
        </authorList>
    </citation>
    <scope>NUCLEOTIDE SEQUENCE [LARGE SCALE GENOMIC DNA]</scope>
    <source>
        <strain evidence="3">ATCC 1015 / CBS 113.46 / FGSC A1144 / LSHB Ac4 / NCTC 3858a / NRRL 328 / USDA 3528.7</strain>
    </source>
</reference>
<feature type="compositionally biased region" description="Basic and acidic residues" evidence="1">
    <location>
        <begin position="63"/>
        <end position="74"/>
    </location>
</feature>
<dbReference type="HOGENOM" id="CLU_2084352_0_0_1"/>
<organism evidence="2 3">
    <name type="scientific">Aspergillus niger (strain ATCC 1015 / CBS 113.46 / FGSC A1144 / LSHB Ac4 / NCTC 3858a / NRRL 328 / USDA 3528.7)</name>
    <dbReference type="NCBI Taxonomy" id="380704"/>
    <lineage>
        <taxon>Eukaryota</taxon>
        <taxon>Fungi</taxon>
        <taxon>Dikarya</taxon>
        <taxon>Ascomycota</taxon>
        <taxon>Pezizomycotina</taxon>
        <taxon>Eurotiomycetes</taxon>
        <taxon>Eurotiomycetidae</taxon>
        <taxon>Eurotiales</taxon>
        <taxon>Aspergillaceae</taxon>
        <taxon>Aspergillus</taxon>
        <taxon>Aspergillus subgen. Circumdati</taxon>
    </lineage>
</organism>
<dbReference type="AlphaFoldDB" id="G3Y3A2"/>
<evidence type="ECO:0000313" key="2">
    <source>
        <dbReference type="EMBL" id="EHA22947.1"/>
    </source>
</evidence>
<dbReference type="Proteomes" id="UP000009038">
    <property type="component" value="Unassembled WGS sequence"/>
</dbReference>
<dbReference type="VEuPathDB" id="FungiDB:ASPNIDRAFT2_36979"/>
<sequence length="117" mass="12826">MLYSRRKQNSITSQGLRRVSNNALSIQQCRAWDQVTNPGSGPYLILSARMLLAGGHSSSGRSLKNEHANPDESSMHIPQLLASANGNPRQNPRPMQLENRHVLEGGEEVGIVAVSQR</sequence>
<gene>
    <name evidence="2" type="ORF">ASPNIDRAFT_36979</name>
</gene>
<name>G3Y3A2_ASPNA</name>
<proteinExistence type="predicted"/>
<accession>G3Y3A2</accession>
<dbReference type="EMBL" id="ACJE01000010">
    <property type="protein sequence ID" value="EHA22947.1"/>
    <property type="molecule type" value="Genomic_DNA"/>
</dbReference>
<evidence type="ECO:0000313" key="3">
    <source>
        <dbReference type="Proteomes" id="UP000009038"/>
    </source>
</evidence>
<feature type="region of interest" description="Disordered" evidence="1">
    <location>
        <begin position="55"/>
        <end position="76"/>
    </location>
</feature>
<protein>
    <submittedName>
        <fullName evidence="2">Uncharacterized protein</fullName>
    </submittedName>
</protein>